<dbReference type="Proteomes" id="UP001055439">
    <property type="component" value="Chromosome 6"/>
</dbReference>
<comment type="subunit">
    <text evidence="3">Binds to multiple calmodulin (CaM) in the presence of Ca(2+) and CaM-like proteins.</text>
</comment>
<feature type="compositionally biased region" description="Polar residues" evidence="4">
    <location>
        <begin position="320"/>
        <end position="359"/>
    </location>
</feature>
<keyword evidence="1" id="KW-0112">Calmodulin-binding</keyword>
<protein>
    <submittedName>
        <fullName evidence="6">IQ calmodulin-binding motif family protein</fullName>
    </submittedName>
</protein>
<evidence type="ECO:0000313" key="6">
    <source>
        <dbReference type="EMBL" id="URE09086.1"/>
    </source>
</evidence>
<dbReference type="PROSITE" id="PS50096">
    <property type="entry name" value="IQ"/>
    <property type="match status" value="1"/>
</dbReference>
<dbReference type="InterPro" id="IPR025064">
    <property type="entry name" value="DUF4005"/>
</dbReference>
<feature type="region of interest" description="Disordered" evidence="4">
    <location>
        <begin position="269"/>
        <end position="384"/>
    </location>
</feature>
<dbReference type="Pfam" id="PF00612">
    <property type="entry name" value="IQ"/>
    <property type="match status" value="2"/>
</dbReference>
<dbReference type="GO" id="GO:0005516">
    <property type="term" value="F:calmodulin binding"/>
    <property type="evidence" value="ECO:0007669"/>
    <property type="project" value="UniProtKB-KW"/>
</dbReference>
<dbReference type="PANTHER" id="PTHR32295">
    <property type="entry name" value="IQ-DOMAIN 5-RELATED"/>
    <property type="match status" value="1"/>
</dbReference>
<dbReference type="InterPro" id="IPR000048">
    <property type="entry name" value="IQ_motif_EF-hand-BS"/>
</dbReference>
<dbReference type="AlphaFoldDB" id="A0A9E7G6D5"/>
<gene>
    <name evidence="6" type="ORF">MUK42_22137</name>
</gene>
<evidence type="ECO:0000256" key="2">
    <source>
        <dbReference type="ARBA" id="ARBA00024341"/>
    </source>
</evidence>
<feature type="compositionally biased region" description="Polar residues" evidence="4">
    <location>
        <begin position="269"/>
        <end position="279"/>
    </location>
</feature>
<dbReference type="Pfam" id="PF13178">
    <property type="entry name" value="DUF4005"/>
    <property type="match status" value="1"/>
</dbReference>
<name>A0A9E7G6D5_9LILI</name>
<dbReference type="PANTHER" id="PTHR32295:SF10">
    <property type="entry name" value="PROTEIN IQ-DOMAIN 25"/>
    <property type="match status" value="1"/>
</dbReference>
<evidence type="ECO:0000259" key="5">
    <source>
        <dbReference type="Pfam" id="PF13178"/>
    </source>
</evidence>
<evidence type="ECO:0000256" key="4">
    <source>
        <dbReference type="SAM" id="MobiDB-lite"/>
    </source>
</evidence>
<keyword evidence="7" id="KW-1185">Reference proteome</keyword>
<evidence type="ECO:0000256" key="1">
    <source>
        <dbReference type="ARBA" id="ARBA00022860"/>
    </source>
</evidence>
<dbReference type="EMBL" id="CP097508">
    <property type="protein sequence ID" value="URE09086.1"/>
    <property type="molecule type" value="Genomic_DNA"/>
</dbReference>
<proteinExistence type="inferred from homology"/>
<organism evidence="6 7">
    <name type="scientific">Musa troglodytarum</name>
    <name type="common">fe'i banana</name>
    <dbReference type="NCBI Taxonomy" id="320322"/>
    <lineage>
        <taxon>Eukaryota</taxon>
        <taxon>Viridiplantae</taxon>
        <taxon>Streptophyta</taxon>
        <taxon>Embryophyta</taxon>
        <taxon>Tracheophyta</taxon>
        <taxon>Spermatophyta</taxon>
        <taxon>Magnoliopsida</taxon>
        <taxon>Liliopsida</taxon>
        <taxon>Zingiberales</taxon>
        <taxon>Musaceae</taxon>
        <taxon>Musa</taxon>
    </lineage>
</organism>
<evidence type="ECO:0000313" key="7">
    <source>
        <dbReference type="Proteomes" id="UP001055439"/>
    </source>
</evidence>
<accession>A0A9E7G6D5</accession>
<sequence>MGRATRWLRSLLGRKKDPKVHKDNASTNGYEMKDGMRWSFARPRQAESMCSSPVSATEAAWLRSFYDDTEEESKHAMAVAVATAAAANAAVTAAQAAMVRLKSLGREGTTLCSSYQWWAAVKIQTAYRCHLVRLNLVVFASRTLLSSSFLEAVIGQAKKALRALKGLVKLQALVRGCLVRKQAAITLRRLQALVRAQAFVRPREARVLPKRSRRFDAEFCHRTSFGRFDNRGDRCRHIGLEQSYDLDASPKILEMDTFQLRSKSFRRTSSNFDESTVPISSPLPYKVPSRLSISSCRNPDKSPYSKTAQNTPRLRPETPARSTTADMVPRQTLSPSSCPNYMANTSSFAAKVRPQSTPKQRPEKAGPRKKKVVASETESRTRSPLRAHAACNLYNGTVGKLDRSAKTSRKAARDHYIDCMW</sequence>
<comment type="similarity">
    <text evidence="2">Belongs to the IQD family.</text>
</comment>
<evidence type="ECO:0000256" key="3">
    <source>
        <dbReference type="ARBA" id="ARBA00024378"/>
    </source>
</evidence>
<dbReference type="OrthoDB" id="1704267at2759"/>
<reference evidence="6" key="1">
    <citation type="submission" date="2022-05" db="EMBL/GenBank/DDBJ databases">
        <title>The Musa troglodytarum L. genome provides insights into the mechanism of non-climacteric behaviour and enrichment of carotenoids.</title>
        <authorList>
            <person name="Wang J."/>
        </authorList>
    </citation>
    <scope>NUCLEOTIDE SEQUENCE</scope>
    <source>
        <tissue evidence="6">Leaf</tissue>
    </source>
</reference>
<feature type="domain" description="DUF4005" evidence="5">
    <location>
        <begin position="301"/>
        <end position="396"/>
    </location>
</feature>